<dbReference type="AlphaFoldDB" id="A0A0G1GK13"/>
<evidence type="ECO:0000313" key="2">
    <source>
        <dbReference type="Proteomes" id="UP000034069"/>
    </source>
</evidence>
<protein>
    <submittedName>
        <fullName evidence="1">Uncharacterized protein</fullName>
    </submittedName>
</protein>
<dbReference type="EMBL" id="LCHN01000027">
    <property type="protein sequence ID" value="KKT34890.1"/>
    <property type="molecule type" value="Genomic_DNA"/>
</dbReference>
<dbReference type="Proteomes" id="UP000034069">
    <property type="component" value="Unassembled WGS sequence"/>
</dbReference>
<comment type="caution">
    <text evidence="1">The sequence shown here is derived from an EMBL/GenBank/DDBJ whole genome shotgun (WGS) entry which is preliminary data.</text>
</comment>
<organism evidence="1 2">
    <name type="scientific">Candidatus Collierbacteria bacterium GW2011_GWA1_44_12</name>
    <dbReference type="NCBI Taxonomy" id="1618376"/>
    <lineage>
        <taxon>Bacteria</taxon>
        <taxon>Candidatus Collieribacteriota</taxon>
    </lineage>
</organism>
<name>A0A0G1GK13_9BACT</name>
<evidence type="ECO:0000313" key="1">
    <source>
        <dbReference type="EMBL" id="KKT34890.1"/>
    </source>
</evidence>
<accession>A0A0G1GK13</accession>
<proteinExistence type="predicted"/>
<gene>
    <name evidence="1" type="ORF">UW23_C0027G0018</name>
</gene>
<sequence>MRSNRLGSQPAPWLLRGLQILESGGSLTSERIEAINRAGGTDHPDPWVG</sequence>
<reference evidence="1 2" key="1">
    <citation type="journal article" date="2015" name="Nature">
        <title>rRNA introns, odd ribosomes, and small enigmatic genomes across a large radiation of phyla.</title>
        <authorList>
            <person name="Brown C.T."/>
            <person name="Hug L.A."/>
            <person name="Thomas B.C."/>
            <person name="Sharon I."/>
            <person name="Castelle C.J."/>
            <person name="Singh A."/>
            <person name="Wilkins M.J."/>
            <person name="Williams K.H."/>
            <person name="Banfield J.F."/>
        </authorList>
    </citation>
    <scope>NUCLEOTIDE SEQUENCE [LARGE SCALE GENOMIC DNA]</scope>
</reference>